<evidence type="ECO:0000256" key="2">
    <source>
        <dbReference type="ARBA" id="ARBA00023015"/>
    </source>
</evidence>
<dbReference type="AlphaFoldDB" id="U3A164"/>
<evidence type="ECO:0000256" key="3">
    <source>
        <dbReference type="ARBA" id="ARBA00023125"/>
    </source>
</evidence>
<dbReference type="Pfam" id="PF01325">
    <property type="entry name" value="Fe_dep_repress"/>
    <property type="match status" value="1"/>
</dbReference>
<comment type="similarity">
    <text evidence="1">Belongs to the DtxR/MntR family.</text>
</comment>
<gene>
    <name evidence="6" type="ORF">MBEHAL_0124</name>
</gene>
<dbReference type="InterPro" id="IPR050536">
    <property type="entry name" value="DtxR_MntR_Metal-Reg"/>
</dbReference>
<keyword evidence="3" id="KW-0238">DNA-binding</keyword>
<dbReference type="InterPro" id="IPR036390">
    <property type="entry name" value="WH_DNA-bd_sf"/>
</dbReference>
<dbReference type="PANTHER" id="PTHR33238">
    <property type="entry name" value="IRON (METAL) DEPENDENT REPRESSOR, DTXR FAMILY"/>
    <property type="match status" value="1"/>
</dbReference>
<keyword evidence="2" id="KW-0805">Transcription regulation</keyword>
<dbReference type="OrthoDB" id="311420at2157"/>
<dbReference type="InterPro" id="IPR036388">
    <property type="entry name" value="WH-like_DNA-bd_sf"/>
</dbReference>
<evidence type="ECO:0000313" key="7">
    <source>
        <dbReference type="Proteomes" id="UP000016986"/>
    </source>
</evidence>
<dbReference type="EMBL" id="BATA01000002">
    <property type="protein sequence ID" value="GAD51364.1"/>
    <property type="molecule type" value="Genomic_DNA"/>
</dbReference>
<dbReference type="PANTHER" id="PTHR33238:SF7">
    <property type="entry name" value="IRON-DEPENDENT TRANSCRIPTIONAL REGULATOR"/>
    <property type="match status" value="1"/>
</dbReference>
<dbReference type="SUPFAM" id="SSF47979">
    <property type="entry name" value="Iron-dependent repressor protein, dimerization domain"/>
    <property type="match status" value="1"/>
</dbReference>
<dbReference type="GO" id="GO:0003700">
    <property type="term" value="F:DNA-binding transcription factor activity"/>
    <property type="evidence" value="ECO:0007669"/>
    <property type="project" value="InterPro"/>
</dbReference>
<keyword evidence="7" id="KW-1185">Reference proteome</keyword>
<dbReference type="SUPFAM" id="SSF46785">
    <property type="entry name" value="Winged helix' DNA-binding domain"/>
    <property type="match status" value="1"/>
</dbReference>
<comment type="caution">
    <text evidence="6">The sequence shown here is derived from an EMBL/GenBank/DDBJ whole genome shotgun (WGS) entry which is preliminary data.</text>
</comment>
<dbReference type="RefSeq" id="WP_020221035.1">
    <property type="nucleotide sequence ID" value="NZ_BANO01000027.1"/>
</dbReference>
<dbReference type="InterPro" id="IPR022689">
    <property type="entry name" value="Iron_dep_repressor"/>
</dbReference>
<dbReference type="PROSITE" id="PS50944">
    <property type="entry name" value="HTH_DTXR"/>
    <property type="match status" value="1"/>
</dbReference>
<keyword evidence="4" id="KW-0804">Transcription</keyword>
<dbReference type="eggNOG" id="arCOG02100">
    <property type="taxonomic scope" value="Archaea"/>
</dbReference>
<name>U3A164_9EURY</name>
<proteinExistence type="inferred from homology"/>
<accession>U3A164</accession>
<organism evidence="6 7">
    <name type="scientific">Halarchaeum acidiphilum MH1-52-1</name>
    <dbReference type="NCBI Taxonomy" id="1261545"/>
    <lineage>
        <taxon>Archaea</taxon>
        <taxon>Methanobacteriati</taxon>
        <taxon>Methanobacteriota</taxon>
        <taxon>Stenosarchaea group</taxon>
        <taxon>Halobacteria</taxon>
        <taxon>Halobacteriales</taxon>
        <taxon>Halobacteriaceae</taxon>
    </lineage>
</organism>
<dbReference type="GO" id="GO:0046914">
    <property type="term" value="F:transition metal ion binding"/>
    <property type="evidence" value="ECO:0007669"/>
    <property type="project" value="InterPro"/>
</dbReference>
<protein>
    <submittedName>
        <fullName evidence="6">Iron-dependent repressor</fullName>
    </submittedName>
</protein>
<evidence type="ECO:0000313" key="6">
    <source>
        <dbReference type="EMBL" id="GAD51364.1"/>
    </source>
</evidence>
<dbReference type="InterPro" id="IPR036421">
    <property type="entry name" value="Fe_dep_repressor_sf"/>
</dbReference>
<evidence type="ECO:0000256" key="1">
    <source>
        <dbReference type="ARBA" id="ARBA00007871"/>
    </source>
</evidence>
<dbReference type="Gene3D" id="1.10.10.10">
    <property type="entry name" value="Winged helix-like DNA-binding domain superfamily/Winged helix DNA-binding domain"/>
    <property type="match status" value="1"/>
</dbReference>
<reference evidence="6 7" key="1">
    <citation type="submission" date="2013-09" db="EMBL/GenBank/DDBJ databases">
        <title>Whole genome sequencing of Halarchaeum acidiphilum strain MH1-52-1.</title>
        <authorList>
            <person name="Shimane Y."/>
            <person name="Minegishi H."/>
            <person name="Nishi S."/>
            <person name="Echigo A."/>
            <person name="Shuto A."/>
            <person name="Konishi M."/>
            <person name="Ito T."/>
            <person name="Ohkuma M."/>
            <person name="Ohta Y."/>
            <person name="Nagano Y."/>
            <person name="Tsubouchi T."/>
            <person name="Mori K."/>
            <person name="Usui K."/>
            <person name="Kamekura M."/>
            <person name="Usami R."/>
            <person name="Takaki Y."/>
            <person name="Hatada Y."/>
        </authorList>
    </citation>
    <scope>NUCLEOTIDE SEQUENCE [LARGE SCALE GENOMIC DNA]</scope>
    <source>
        <strain evidence="6 7">JCM 16109</strain>
    </source>
</reference>
<dbReference type="InterPro" id="IPR001367">
    <property type="entry name" value="Fe_dep_repressor"/>
</dbReference>
<dbReference type="GO" id="GO:0046983">
    <property type="term" value="F:protein dimerization activity"/>
    <property type="evidence" value="ECO:0007669"/>
    <property type="project" value="InterPro"/>
</dbReference>
<dbReference type="Proteomes" id="UP000016986">
    <property type="component" value="Unassembled WGS sequence"/>
</dbReference>
<sequence length="146" mass="15878">MNTADQYLKAVFLVQQIEEGPASTGALADRLGVSPASVNEMVGKLADRDLLVHEKYKGATLTDAGETRARDALATYCVLERFLANVLEVEDYRGEAGQLEAVIDETVADRLDMIIEREPDCPNCFDAEADACSHLVEELGEVEASD</sequence>
<evidence type="ECO:0000259" key="5">
    <source>
        <dbReference type="PROSITE" id="PS50944"/>
    </source>
</evidence>
<dbReference type="GO" id="GO:0003677">
    <property type="term" value="F:DNA binding"/>
    <property type="evidence" value="ECO:0007669"/>
    <property type="project" value="UniProtKB-KW"/>
</dbReference>
<dbReference type="SMART" id="SM00529">
    <property type="entry name" value="HTH_DTXR"/>
    <property type="match status" value="1"/>
</dbReference>
<dbReference type="InterPro" id="IPR022687">
    <property type="entry name" value="HTH_DTXR"/>
</dbReference>
<feature type="domain" description="HTH dtxR-type" evidence="5">
    <location>
        <begin position="1"/>
        <end position="62"/>
    </location>
</feature>
<dbReference type="Pfam" id="PF02742">
    <property type="entry name" value="Fe_dep_repr_C"/>
    <property type="match status" value="1"/>
</dbReference>
<evidence type="ECO:0000256" key="4">
    <source>
        <dbReference type="ARBA" id="ARBA00023163"/>
    </source>
</evidence>